<dbReference type="EMBL" id="RHGY01000013">
    <property type="protein sequence ID" value="RRG17344.1"/>
    <property type="molecule type" value="Genomic_DNA"/>
</dbReference>
<evidence type="ECO:0000313" key="1">
    <source>
        <dbReference type="EMBL" id="RRG17344.1"/>
    </source>
</evidence>
<sequence length="137" mass="15456">MISRKFLIYNQDPIAPVALMNELPVDLSGRFVVPYTQDWHSNTELVFFLAQISNRKTETEFEVLKDIQLDRSIVNGGIHLELDPAEAASGFNLYATEALATLMQSLNTGRTTNRVGVQPHQNFEYNGAIYQWGIVPI</sequence>
<dbReference type="Proteomes" id="UP000275836">
    <property type="component" value="Unassembled WGS sequence"/>
</dbReference>
<accession>A0A3P2RA85</accession>
<dbReference type="RefSeq" id="WP_124943849.1">
    <property type="nucleotide sequence ID" value="NZ_RHGY01000013.1"/>
</dbReference>
<protein>
    <submittedName>
        <fullName evidence="1">Uncharacterized protein</fullName>
    </submittedName>
</protein>
<proteinExistence type="predicted"/>
<reference evidence="1 2" key="1">
    <citation type="submission" date="2018-10" db="EMBL/GenBank/DDBJ databases">
        <title>Draft genome sequence of Weissella viridescens UCO-SMC3.</title>
        <authorList>
            <person name="Garcia-Cancino A."/>
            <person name="Espinoza-Monje M."/>
            <person name="Albarracin L."/>
            <person name="Garcia-Castillo V."/>
            <person name="Campos-Martin J."/>
            <person name="Nakano Y."/>
            <person name="Guitierrez-Zamorano C."/>
            <person name="Ikeda-Ohtsubo W."/>
            <person name="Morita H."/>
            <person name="Kitazawa H."/>
            <person name="Villena J."/>
        </authorList>
    </citation>
    <scope>NUCLEOTIDE SEQUENCE [LARGE SCALE GENOMIC DNA]</scope>
    <source>
        <strain evidence="1 2">UCO-SMC3</strain>
    </source>
</reference>
<evidence type="ECO:0000313" key="2">
    <source>
        <dbReference type="Proteomes" id="UP000275836"/>
    </source>
</evidence>
<comment type="caution">
    <text evidence="1">The sequence shown here is derived from an EMBL/GenBank/DDBJ whole genome shotgun (WGS) entry which is preliminary data.</text>
</comment>
<name>A0A3P2RA85_WEIVI</name>
<dbReference type="AlphaFoldDB" id="A0A3P2RA85"/>
<gene>
    <name evidence="1" type="ORF">D3P96_08205</name>
</gene>
<organism evidence="1 2">
    <name type="scientific">Weissella viridescens</name>
    <name type="common">Lactobacillus viridescens</name>
    <dbReference type="NCBI Taxonomy" id="1629"/>
    <lineage>
        <taxon>Bacteria</taxon>
        <taxon>Bacillati</taxon>
        <taxon>Bacillota</taxon>
        <taxon>Bacilli</taxon>
        <taxon>Lactobacillales</taxon>
        <taxon>Lactobacillaceae</taxon>
        <taxon>Weissella</taxon>
    </lineage>
</organism>